<evidence type="ECO:0000313" key="2">
    <source>
        <dbReference type="Proteomes" id="UP000019384"/>
    </source>
</evidence>
<keyword evidence="2" id="KW-1185">Reference proteome</keyword>
<evidence type="ECO:0000313" key="1">
    <source>
        <dbReference type="EMBL" id="CDK25780.1"/>
    </source>
</evidence>
<organism evidence="1 2">
    <name type="scientific">Kuraishia capsulata CBS 1993</name>
    <dbReference type="NCBI Taxonomy" id="1382522"/>
    <lineage>
        <taxon>Eukaryota</taxon>
        <taxon>Fungi</taxon>
        <taxon>Dikarya</taxon>
        <taxon>Ascomycota</taxon>
        <taxon>Saccharomycotina</taxon>
        <taxon>Pichiomycetes</taxon>
        <taxon>Pichiales</taxon>
        <taxon>Pichiaceae</taxon>
        <taxon>Kuraishia</taxon>
    </lineage>
</organism>
<name>W6MUN3_9ASCO</name>
<dbReference type="EMBL" id="HG793126">
    <property type="protein sequence ID" value="CDK25780.1"/>
    <property type="molecule type" value="Genomic_DNA"/>
</dbReference>
<sequence length="109" mass="12532">MEFWDLVPLWLFFWAKKNCFFTGTYSMSRLKYLAFKWLSTGVLIGPKRPPECTPDSARVRGNEIKLNCIVSSKTSDSNPFSETRPMQNQTVVFASDSSLECAYQFAEQL</sequence>
<dbReference type="AlphaFoldDB" id="W6MUN3"/>
<reference evidence="1" key="2">
    <citation type="submission" date="2014-02" db="EMBL/GenBank/DDBJ databases">
        <title>Complete DNA sequence of /Kuraishia capsulata/ illustrates novel genomic features among budding yeasts (/Saccharomycotina/).</title>
        <authorList>
            <person name="Morales L."/>
            <person name="Noel B."/>
            <person name="Porcel B."/>
            <person name="Marcet-Houben M."/>
            <person name="Hullo M-F."/>
            <person name="Sacerdot C."/>
            <person name="Tekaia F."/>
            <person name="Leh-Louis V."/>
            <person name="Despons L."/>
            <person name="Khanna V."/>
            <person name="Aury J-M."/>
            <person name="Barbe V."/>
            <person name="Couloux A."/>
            <person name="Labadie K."/>
            <person name="Pelletier E."/>
            <person name="Souciet J-L."/>
            <person name="Boekhout T."/>
            <person name="Gabaldon T."/>
            <person name="Wincker P."/>
            <person name="Dujon B."/>
        </authorList>
    </citation>
    <scope>NUCLEOTIDE SEQUENCE</scope>
    <source>
        <strain evidence="1">CBS 1993</strain>
    </source>
</reference>
<dbReference type="Proteomes" id="UP000019384">
    <property type="component" value="Unassembled WGS sequence"/>
</dbReference>
<gene>
    <name evidence="1" type="ORF">KUCA_T00001750001</name>
</gene>
<accession>W6MUN3</accession>
<dbReference type="GeneID" id="34519179"/>
<dbReference type="HOGENOM" id="CLU_2184376_0_0_1"/>
<protein>
    <submittedName>
        <fullName evidence="1">Uncharacterized protein</fullName>
    </submittedName>
</protein>
<dbReference type="RefSeq" id="XP_022457791.1">
    <property type="nucleotide sequence ID" value="XM_022603962.1"/>
</dbReference>
<proteinExistence type="predicted"/>
<reference evidence="1" key="1">
    <citation type="submission" date="2013-12" db="EMBL/GenBank/DDBJ databases">
        <authorList>
            <person name="Genoscope - CEA"/>
        </authorList>
    </citation>
    <scope>NUCLEOTIDE SEQUENCE</scope>
    <source>
        <strain evidence="1">CBS 1993</strain>
    </source>
</reference>